<keyword evidence="3" id="KW-1185">Reference proteome</keyword>
<name>A0A1H9B3W4_9ACTN</name>
<evidence type="ECO:0000313" key="2">
    <source>
        <dbReference type="EMBL" id="SEP83634.1"/>
    </source>
</evidence>
<evidence type="ECO:0008006" key="4">
    <source>
        <dbReference type="Google" id="ProtNLM"/>
    </source>
</evidence>
<organism evidence="2 3">
    <name type="scientific">Streptomyces radiopugnans</name>
    <dbReference type="NCBI Taxonomy" id="403935"/>
    <lineage>
        <taxon>Bacteria</taxon>
        <taxon>Bacillati</taxon>
        <taxon>Actinomycetota</taxon>
        <taxon>Actinomycetes</taxon>
        <taxon>Kitasatosporales</taxon>
        <taxon>Streptomycetaceae</taxon>
        <taxon>Streptomyces</taxon>
    </lineage>
</organism>
<dbReference type="Proteomes" id="UP000199055">
    <property type="component" value="Unassembled WGS sequence"/>
</dbReference>
<accession>A0A1H9B3W4</accession>
<feature type="compositionally biased region" description="Basic and acidic residues" evidence="1">
    <location>
        <begin position="127"/>
        <end position="136"/>
    </location>
</feature>
<feature type="region of interest" description="Disordered" evidence="1">
    <location>
        <begin position="119"/>
        <end position="147"/>
    </location>
</feature>
<dbReference type="STRING" id="403935.SAMN05216481_102168"/>
<evidence type="ECO:0000313" key="3">
    <source>
        <dbReference type="Proteomes" id="UP000199055"/>
    </source>
</evidence>
<sequence>MAEDRQSDVWQQLLELAERPGGVGSPAADSPCMTLASTDAPGSDPGGAGGLEQSNGPWTSAAGVADDLAGSMRTAEERLGTSHGDVGAEGVGLASIAALHTVRRSWERRLEDARKECESLSGKLRQVAKDHDENETATKSSFERLGG</sequence>
<feature type="region of interest" description="Disordered" evidence="1">
    <location>
        <begin position="15"/>
        <end position="87"/>
    </location>
</feature>
<proteinExistence type="predicted"/>
<protein>
    <recommendedName>
        <fullName evidence="4">Excreted virulence factor EspC, type VII ESX diderm</fullName>
    </recommendedName>
</protein>
<dbReference type="EMBL" id="FOET01000002">
    <property type="protein sequence ID" value="SEP83634.1"/>
    <property type="molecule type" value="Genomic_DNA"/>
</dbReference>
<gene>
    <name evidence="2" type="ORF">SAMN05216481_102168</name>
</gene>
<evidence type="ECO:0000256" key="1">
    <source>
        <dbReference type="SAM" id="MobiDB-lite"/>
    </source>
</evidence>
<reference evidence="3" key="1">
    <citation type="submission" date="2016-10" db="EMBL/GenBank/DDBJ databases">
        <authorList>
            <person name="Varghese N."/>
            <person name="Submissions S."/>
        </authorList>
    </citation>
    <scope>NUCLEOTIDE SEQUENCE [LARGE SCALE GENOMIC DNA]</scope>
    <source>
        <strain evidence="3">CGMCC 4.3519</strain>
    </source>
</reference>
<dbReference type="AlphaFoldDB" id="A0A1H9B3W4"/>